<dbReference type="EMBL" id="JAUSZV010000003">
    <property type="protein sequence ID" value="MDQ0904526.1"/>
    <property type="molecule type" value="Genomic_DNA"/>
</dbReference>
<accession>A0AAW8F5K4</accession>
<name>A0AAW8F5K4_9ACTN</name>
<protein>
    <submittedName>
        <fullName evidence="1">Uncharacterized protein</fullName>
    </submittedName>
</protein>
<evidence type="ECO:0000313" key="2">
    <source>
        <dbReference type="Proteomes" id="UP001234216"/>
    </source>
</evidence>
<dbReference type="RefSeq" id="WP_306972111.1">
    <property type="nucleotide sequence ID" value="NZ_JAUSZV010000003.1"/>
</dbReference>
<sequence>MPQTPADAPFTPLTKDTVASAFSYLRAVQAGDAQAAAKLVTAEPQMSAFLAGIAEGIVVAGTALPGPDDDAPTWDSFTLETLGNVFLSALRIWQQAGPDAAQGIAQTIIDFVTAILCEEHDDIADALNTYESCARGQLLLDARAASTAAYPVGNTAA</sequence>
<comment type="caution">
    <text evidence="1">The sequence shown here is derived from an EMBL/GenBank/DDBJ whole genome shotgun (WGS) entry which is preliminary data.</text>
</comment>
<dbReference type="Proteomes" id="UP001234216">
    <property type="component" value="Unassembled WGS sequence"/>
</dbReference>
<gene>
    <name evidence="1" type="ORF">QFZ22_000511</name>
</gene>
<evidence type="ECO:0000313" key="1">
    <source>
        <dbReference type="EMBL" id="MDQ0904526.1"/>
    </source>
</evidence>
<organism evidence="1 2">
    <name type="scientific">Streptomyces canus</name>
    <dbReference type="NCBI Taxonomy" id="58343"/>
    <lineage>
        <taxon>Bacteria</taxon>
        <taxon>Bacillati</taxon>
        <taxon>Actinomycetota</taxon>
        <taxon>Actinomycetes</taxon>
        <taxon>Kitasatosporales</taxon>
        <taxon>Streptomycetaceae</taxon>
        <taxon>Streptomyces</taxon>
        <taxon>Streptomyces aurantiacus group</taxon>
    </lineage>
</organism>
<dbReference type="AlphaFoldDB" id="A0AAW8F5K4"/>
<proteinExistence type="predicted"/>
<reference evidence="1" key="1">
    <citation type="submission" date="2023-07" db="EMBL/GenBank/DDBJ databases">
        <title>Comparative genomics of wheat-associated soil bacteria to identify genetic determinants of phenazine resistance.</title>
        <authorList>
            <person name="Mouncey N."/>
        </authorList>
    </citation>
    <scope>NUCLEOTIDE SEQUENCE</scope>
    <source>
        <strain evidence="1">V4I22</strain>
    </source>
</reference>